<protein>
    <recommendedName>
        <fullName evidence="1">Beta-lactamase-related domain-containing protein</fullName>
    </recommendedName>
</protein>
<dbReference type="PANTHER" id="PTHR46825">
    <property type="entry name" value="D-ALANYL-D-ALANINE-CARBOXYPEPTIDASE/ENDOPEPTIDASE AMPH"/>
    <property type="match status" value="1"/>
</dbReference>
<comment type="caution">
    <text evidence="5">The sequence shown here is derived from an EMBL/GenBank/DDBJ whole genome shotgun (WGS) entry which is preliminary data.</text>
</comment>
<dbReference type="InterPro" id="IPR050491">
    <property type="entry name" value="AmpC-like"/>
</dbReference>
<dbReference type="SUPFAM" id="SSF56601">
    <property type="entry name" value="beta-lactamase/transpeptidase-like"/>
    <property type="match status" value="1"/>
</dbReference>
<organism evidence="5 6">
    <name type="scientific">Rotaria sordida</name>
    <dbReference type="NCBI Taxonomy" id="392033"/>
    <lineage>
        <taxon>Eukaryota</taxon>
        <taxon>Metazoa</taxon>
        <taxon>Spiralia</taxon>
        <taxon>Gnathifera</taxon>
        <taxon>Rotifera</taxon>
        <taxon>Eurotatoria</taxon>
        <taxon>Bdelloidea</taxon>
        <taxon>Philodinida</taxon>
        <taxon>Philodinidae</taxon>
        <taxon>Rotaria</taxon>
    </lineage>
</organism>
<dbReference type="Proteomes" id="UP000663874">
    <property type="component" value="Unassembled WGS sequence"/>
</dbReference>
<evidence type="ECO:0000313" key="5">
    <source>
        <dbReference type="EMBL" id="CAF4087952.1"/>
    </source>
</evidence>
<dbReference type="InterPro" id="IPR001466">
    <property type="entry name" value="Beta-lactam-related"/>
</dbReference>
<feature type="domain" description="Beta-lactamase-related" evidence="1">
    <location>
        <begin position="102"/>
        <end position="445"/>
    </location>
</feature>
<dbReference type="AlphaFoldDB" id="A0A819THQ2"/>
<gene>
    <name evidence="5" type="ORF">FNK824_LOCUS30735</name>
    <name evidence="4" type="ORF">OTI717_LOCUS24731</name>
    <name evidence="2" type="ORF">RFH988_LOCUS32266</name>
    <name evidence="3" type="ORF">SEV965_LOCUS33857</name>
</gene>
<accession>A0A819THQ2</accession>
<dbReference type="EMBL" id="CAJNOO010003690">
    <property type="protein sequence ID" value="CAF1350348.1"/>
    <property type="molecule type" value="Genomic_DNA"/>
</dbReference>
<dbReference type="PANTHER" id="PTHR46825:SF9">
    <property type="entry name" value="BETA-LACTAMASE-RELATED DOMAIN-CONTAINING PROTEIN"/>
    <property type="match status" value="1"/>
</dbReference>
<sequence length="489" mass="55000">MLLFSIIQRCFIRTILRKLSYDNPDLYHNAEIFKVITSLALKYDIPGIEALIIQTIGQEQLSDVIAHKNPNPYHLMGYATYGTRRADINSSLLRNISIYDAFHIGSCAKSMAAILIANAIESNLFHIQYNTTLRQIFSYLTWSKDNTSTNGLGLKLDYLSSSKYLLNESFTADSSWNNVTLAHLLTHTSGIQDESTKETLWSEIVNIEAKNEVDNNNYLFPSRRYTFGELLKTPLAKPPSSVNSPSGYMYSNFGYMIIGLVLEELYSAPYETIIKRLLFDKLHMNSNSTGFGAPQSDENKLNPPKQPYGHYRVDNQWVSTGEDNPSAITAAGRIHFSGLDWTKYIANHLYRARDNNANNDPIISSSSIYETLQSPYKFANASLASTYTIGGWQSEIHSAYPGGLLLWHSDSNGYFMSYAFLYPKADVPFAILVNYNAGSMGDDADREILYGLNLVYNNRNKSNDGKWTNNDNINYVGTEALTSTGVVRE</sequence>
<dbReference type="EMBL" id="CAJOBE010009572">
    <property type="protein sequence ID" value="CAF4087952.1"/>
    <property type="molecule type" value="Genomic_DNA"/>
</dbReference>
<evidence type="ECO:0000313" key="2">
    <source>
        <dbReference type="EMBL" id="CAF1350348.1"/>
    </source>
</evidence>
<evidence type="ECO:0000313" key="4">
    <source>
        <dbReference type="EMBL" id="CAF3919229.1"/>
    </source>
</evidence>
<dbReference type="OrthoDB" id="5946976at2759"/>
<dbReference type="Proteomes" id="UP000663882">
    <property type="component" value="Unassembled WGS sequence"/>
</dbReference>
<dbReference type="InterPro" id="IPR012338">
    <property type="entry name" value="Beta-lactam/transpept-like"/>
</dbReference>
<dbReference type="EMBL" id="CAJNOU010004769">
    <property type="protein sequence ID" value="CAF1454483.1"/>
    <property type="molecule type" value="Genomic_DNA"/>
</dbReference>
<evidence type="ECO:0000313" key="6">
    <source>
        <dbReference type="Proteomes" id="UP000663874"/>
    </source>
</evidence>
<name>A0A819THQ2_9BILA</name>
<dbReference type="Gene3D" id="3.40.710.10">
    <property type="entry name" value="DD-peptidase/beta-lactamase superfamily"/>
    <property type="match status" value="1"/>
</dbReference>
<dbReference type="Proteomes" id="UP000663889">
    <property type="component" value="Unassembled WGS sequence"/>
</dbReference>
<evidence type="ECO:0000259" key="1">
    <source>
        <dbReference type="Pfam" id="PF00144"/>
    </source>
</evidence>
<dbReference type="EMBL" id="CAJOAX010004739">
    <property type="protein sequence ID" value="CAF3919229.1"/>
    <property type="molecule type" value="Genomic_DNA"/>
</dbReference>
<reference evidence="5" key="1">
    <citation type="submission" date="2021-02" db="EMBL/GenBank/DDBJ databases">
        <authorList>
            <person name="Nowell W R."/>
        </authorList>
    </citation>
    <scope>NUCLEOTIDE SEQUENCE</scope>
</reference>
<dbReference type="Pfam" id="PF00144">
    <property type="entry name" value="Beta-lactamase"/>
    <property type="match status" value="1"/>
</dbReference>
<evidence type="ECO:0000313" key="3">
    <source>
        <dbReference type="EMBL" id="CAF1454483.1"/>
    </source>
</evidence>
<proteinExistence type="predicted"/>
<dbReference type="Proteomes" id="UP000663823">
    <property type="component" value="Unassembled WGS sequence"/>
</dbReference>